<dbReference type="InterPro" id="IPR052655">
    <property type="entry name" value="AKNA_Centrosome-Trans_reg"/>
</dbReference>
<dbReference type="Proteomes" id="UP001044222">
    <property type="component" value="Chromosome 15"/>
</dbReference>
<evidence type="ECO:0000313" key="2">
    <source>
        <dbReference type="EMBL" id="KAG5834196.1"/>
    </source>
</evidence>
<proteinExistence type="predicted"/>
<reference evidence="2" key="1">
    <citation type="submission" date="2021-01" db="EMBL/GenBank/DDBJ databases">
        <title>A chromosome-scale assembly of European eel, Anguilla anguilla.</title>
        <authorList>
            <person name="Henkel C."/>
            <person name="Jong-Raadsen S.A."/>
            <person name="Dufour S."/>
            <person name="Weltzien F.-A."/>
            <person name="Palstra A.P."/>
            <person name="Pelster B."/>
            <person name="Spaink H.P."/>
            <person name="Van Den Thillart G.E."/>
            <person name="Jansen H."/>
            <person name="Zahm M."/>
            <person name="Klopp C."/>
            <person name="Cedric C."/>
            <person name="Louis A."/>
            <person name="Berthelot C."/>
            <person name="Parey E."/>
            <person name="Roest Crollius H."/>
            <person name="Montfort J."/>
            <person name="Robinson-Rechavi M."/>
            <person name="Bucao C."/>
            <person name="Bouchez O."/>
            <person name="Gislard M."/>
            <person name="Lluch J."/>
            <person name="Milhes M."/>
            <person name="Lampietro C."/>
            <person name="Lopez Roques C."/>
            <person name="Donnadieu C."/>
            <person name="Braasch I."/>
            <person name="Desvignes T."/>
            <person name="Postlethwait J."/>
            <person name="Bobe J."/>
            <person name="Guiguen Y."/>
            <person name="Dirks R."/>
        </authorList>
    </citation>
    <scope>NUCLEOTIDE SEQUENCE</scope>
    <source>
        <strain evidence="2">Tag_6206</strain>
        <tissue evidence="2">Liver</tissue>
    </source>
</reference>
<feature type="region of interest" description="Disordered" evidence="1">
    <location>
        <begin position="141"/>
        <end position="503"/>
    </location>
</feature>
<evidence type="ECO:0000313" key="3">
    <source>
        <dbReference type="Proteomes" id="UP001044222"/>
    </source>
</evidence>
<feature type="compositionally biased region" description="Basic residues" evidence="1">
    <location>
        <begin position="442"/>
        <end position="454"/>
    </location>
</feature>
<dbReference type="AlphaFoldDB" id="A0A9D3LP19"/>
<comment type="caution">
    <text evidence="2">The sequence shown here is derived from an EMBL/GenBank/DDBJ whole genome shotgun (WGS) entry which is preliminary data.</text>
</comment>
<dbReference type="GO" id="GO:0001837">
    <property type="term" value="P:epithelial to mesenchymal transition"/>
    <property type="evidence" value="ECO:0007669"/>
    <property type="project" value="TreeGrafter"/>
</dbReference>
<gene>
    <name evidence="2" type="ORF">ANANG_G00258950</name>
</gene>
<feature type="compositionally biased region" description="Low complexity" evidence="1">
    <location>
        <begin position="630"/>
        <end position="646"/>
    </location>
</feature>
<feature type="compositionally biased region" description="Low complexity" evidence="1">
    <location>
        <begin position="285"/>
        <end position="315"/>
    </location>
</feature>
<name>A0A9D3LP19_ANGAN</name>
<feature type="region of interest" description="Disordered" evidence="1">
    <location>
        <begin position="14"/>
        <end position="35"/>
    </location>
</feature>
<dbReference type="GO" id="GO:0005813">
    <property type="term" value="C:centrosome"/>
    <property type="evidence" value="ECO:0007669"/>
    <property type="project" value="TreeGrafter"/>
</dbReference>
<dbReference type="EMBL" id="JAFIRN010000015">
    <property type="protein sequence ID" value="KAG5834196.1"/>
    <property type="molecule type" value="Genomic_DNA"/>
</dbReference>
<accession>A0A9D3LP19</accession>
<evidence type="ECO:0000256" key="1">
    <source>
        <dbReference type="SAM" id="MobiDB-lite"/>
    </source>
</evidence>
<organism evidence="2 3">
    <name type="scientific">Anguilla anguilla</name>
    <name type="common">European freshwater eel</name>
    <name type="synonym">Muraena anguilla</name>
    <dbReference type="NCBI Taxonomy" id="7936"/>
    <lineage>
        <taxon>Eukaryota</taxon>
        <taxon>Metazoa</taxon>
        <taxon>Chordata</taxon>
        <taxon>Craniata</taxon>
        <taxon>Vertebrata</taxon>
        <taxon>Euteleostomi</taxon>
        <taxon>Actinopterygii</taxon>
        <taxon>Neopterygii</taxon>
        <taxon>Teleostei</taxon>
        <taxon>Anguilliformes</taxon>
        <taxon>Anguillidae</taxon>
        <taxon>Anguilla</taxon>
    </lineage>
</organism>
<keyword evidence="3" id="KW-1185">Reference proteome</keyword>
<dbReference type="PANTHER" id="PTHR21510">
    <property type="entry name" value="AKNA DOMAIN-CONTAINING PROTEIN"/>
    <property type="match status" value="1"/>
</dbReference>
<dbReference type="PANTHER" id="PTHR21510:SF15">
    <property type="entry name" value="MICROTUBULE ORGANIZATION PROTEIN AKNA"/>
    <property type="match status" value="1"/>
</dbReference>
<dbReference type="GO" id="GO:0021849">
    <property type="term" value="P:neuroblast division in subventricular zone"/>
    <property type="evidence" value="ECO:0007669"/>
    <property type="project" value="TreeGrafter"/>
</dbReference>
<protein>
    <submittedName>
        <fullName evidence="2">Uncharacterized protein</fullName>
    </submittedName>
</protein>
<dbReference type="GO" id="GO:0060234">
    <property type="term" value="P:neuroblast delamination"/>
    <property type="evidence" value="ECO:0007669"/>
    <property type="project" value="TreeGrafter"/>
</dbReference>
<sequence length="658" mass="69423">MRLEELRERVEQAVQDHRGSVAPPSPPPALDPRSGPTRTLRYCHHALISVCVLLAWRDGVWARFSPICSPVSPVRGGFGGTVGAEVSSHHRVETDFNTLMHHYQSFRELPGLLAEETTEADSTVLQTASLGLDGIAVGLQRTDSEEGRRTVLSIQPERSPKDPGGVARHGSRKSHSSSLASLGGSAGSEPRSSKLRTRRTTAPSQDGLVSPETDSGFVGSESSHLTPAAGCLPQQGARVSLSAHPGERGEDPRPISGRPVSGSPAPRRPPVQERVGGAPFAPEVPRSGRGSAGGRSSLPPGSASPSGSPQPWASSLSCGSEPETERGALSLSEGEEGRPVRHTRLANRQPRPRSPSPAVPRHHGDPLRALGSGQLTNRHEAIQSLQAEVTRLKERLEDSLRHPNPPSHIRSPPSASEEAGQPHGIDTNTRSAQEREKEAQKRRGPPRPSLRKRSASVPQRRPELDVTTDSEDAQSVPKAQSSRRIPESSAARGGQRKARPEAVMHRGPYTNTFETEQPKGSLSELSLWEVSVRGYHSLGPDPPHSRCPLCRGSGWGGVTEPDGVPALRGNQPMDSALKAGGVFFAVAPPPPVPGSVPVVPCVPVCPSVLYVSSPALKALPSPLQPLYLSPDGGAGSAAARSTGGAAVTLAPSRPIPAA</sequence>
<feature type="region of interest" description="Disordered" evidence="1">
    <location>
        <begin position="630"/>
        <end position="658"/>
    </location>
</feature>
<feature type="compositionally biased region" description="Basic and acidic residues" evidence="1">
    <location>
        <begin position="432"/>
        <end position="441"/>
    </location>
</feature>
<feature type="compositionally biased region" description="Basic and acidic residues" evidence="1">
    <location>
        <begin position="390"/>
        <end position="401"/>
    </location>
</feature>